<proteinExistence type="predicted"/>
<keyword evidence="3" id="KW-1185">Reference proteome</keyword>
<sequence>MHRKIFAAILLFVCTVIAQTPPTNLPPSAPGAIFEGHANILINAPIQKAWDVLLDFPSYPEWNPFVRKQTVTNALYVPLNDQTPQVNLRLIIEAQIPPLPSPVTATTPPNLLHEQHSFENITVVDRVRHRVAWKQIMIPDALLTAERWQGLSEVEGGGTYYESREAFYGPLAVVVGGLMGTGLQEGFSAQAAAFKVRVESLTQ</sequence>
<evidence type="ECO:0008006" key="4">
    <source>
        <dbReference type="Google" id="ProtNLM"/>
    </source>
</evidence>
<dbReference type="SUPFAM" id="SSF55961">
    <property type="entry name" value="Bet v1-like"/>
    <property type="match status" value="1"/>
</dbReference>
<dbReference type="InterPro" id="IPR023393">
    <property type="entry name" value="START-like_dom_sf"/>
</dbReference>
<keyword evidence="1" id="KW-0732">Signal</keyword>
<gene>
    <name evidence="2" type="ORF">D9619_001497</name>
</gene>
<dbReference type="Pfam" id="PF10604">
    <property type="entry name" value="Polyketide_cyc2"/>
    <property type="match status" value="1"/>
</dbReference>
<evidence type="ECO:0000313" key="2">
    <source>
        <dbReference type="EMBL" id="KAF5321334.1"/>
    </source>
</evidence>
<accession>A0A8H5BDG5</accession>
<name>A0A8H5BDG5_9AGAR</name>
<dbReference type="OrthoDB" id="509124at2759"/>
<protein>
    <recommendedName>
        <fullName evidence="4">Coenzyme Q-binding protein COQ10 START domain-containing protein</fullName>
    </recommendedName>
</protein>
<dbReference type="InterPro" id="IPR019587">
    <property type="entry name" value="Polyketide_cyclase/dehydratase"/>
</dbReference>
<evidence type="ECO:0000313" key="3">
    <source>
        <dbReference type="Proteomes" id="UP000567179"/>
    </source>
</evidence>
<dbReference type="EMBL" id="JAACJJ010000028">
    <property type="protein sequence ID" value="KAF5321334.1"/>
    <property type="molecule type" value="Genomic_DNA"/>
</dbReference>
<comment type="caution">
    <text evidence="2">The sequence shown here is derived from an EMBL/GenBank/DDBJ whole genome shotgun (WGS) entry which is preliminary data.</text>
</comment>
<dbReference type="Gene3D" id="3.30.530.20">
    <property type="match status" value="1"/>
</dbReference>
<dbReference type="Proteomes" id="UP000567179">
    <property type="component" value="Unassembled WGS sequence"/>
</dbReference>
<dbReference type="AlphaFoldDB" id="A0A8H5BDG5"/>
<feature type="chain" id="PRO_5034316330" description="Coenzyme Q-binding protein COQ10 START domain-containing protein" evidence="1">
    <location>
        <begin position="19"/>
        <end position="203"/>
    </location>
</feature>
<organism evidence="2 3">
    <name type="scientific">Psilocybe cf. subviscida</name>
    <dbReference type="NCBI Taxonomy" id="2480587"/>
    <lineage>
        <taxon>Eukaryota</taxon>
        <taxon>Fungi</taxon>
        <taxon>Dikarya</taxon>
        <taxon>Basidiomycota</taxon>
        <taxon>Agaricomycotina</taxon>
        <taxon>Agaricomycetes</taxon>
        <taxon>Agaricomycetidae</taxon>
        <taxon>Agaricales</taxon>
        <taxon>Agaricineae</taxon>
        <taxon>Strophariaceae</taxon>
        <taxon>Psilocybe</taxon>
    </lineage>
</organism>
<evidence type="ECO:0000256" key="1">
    <source>
        <dbReference type="SAM" id="SignalP"/>
    </source>
</evidence>
<dbReference type="CDD" id="cd07822">
    <property type="entry name" value="SRPBCC_4"/>
    <property type="match status" value="1"/>
</dbReference>
<feature type="signal peptide" evidence="1">
    <location>
        <begin position="1"/>
        <end position="18"/>
    </location>
</feature>
<reference evidence="2 3" key="1">
    <citation type="journal article" date="2020" name="ISME J.">
        <title>Uncovering the hidden diversity of litter-decomposition mechanisms in mushroom-forming fungi.</title>
        <authorList>
            <person name="Floudas D."/>
            <person name="Bentzer J."/>
            <person name="Ahren D."/>
            <person name="Johansson T."/>
            <person name="Persson P."/>
            <person name="Tunlid A."/>
        </authorList>
    </citation>
    <scope>NUCLEOTIDE SEQUENCE [LARGE SCALE GENOMIC DNA]</scope>
    <source>
        <strain evidence="2 3">CBS 101986</strain>
    </source>
</reference>